<accession>A0A485LDI3</accession>
<reference evidence="6" key="2">
    <citation type="submission" date="2019-06" db="EMBL/GenBank/DDBJ databases">
        <title>Genomics analysis of Aphanomyces spp. identifies a new class of oomycete effector associated with host adaptation.</title>
        <authorList>
            <person name="Gaulin E."/>
        </authorList>
    </citation>
    <scope>NUCLEOTIDE SEQUENCE</scope>
    <source>
        <strain evidence="6">CBS 578.67</strain>
    </source>
</reference>
<dbReference type="SUPFAM" id="SSF56059">
    <property type="entry name" value="Glutathione synthetase ATP-binding domain-like"/>
    <property type="match status" value="1"/>
</dbReference>
<dbReference type="EMBL" id="CAADRA010006738">
    <property type="protein sequence ID" value="VFT96520.1"/>
    <property type="molecule type" value="Genomic_DNA"/>
</dbReference>
<dbReference type="Pfam" id="PF13535">
    <property type="entry name" value="ATP-grasp_4"/>
    <property type="match status" value="1"/>
</dbReference>
<evidence type="ECO:0000256" key="1">
    <source>
        <dbReference type="ARBA" id="ARBA00022598"/>
    </source>
</evidence>
<dbReference type="Gene3D" id="3.30.470.20">
    <property type="entry name" value="ATP-grasp fold, B domain"/>
    <property type="match status" value="1"/>
</dbReference>
<dbReference type="EMBL" id="VJMH01006715">
    <property type="protein sequence ID" value="KAF0688577.1"/>
    <property type="molecule type" value="Genomic_DNA"/>
</dbReference>
<keyword evidence="8" id="KW-1185">Reference proteome</keyword>
<gene>
    <name evidence="7" type="primary">Aste57867_19822</name>
    <name evidence="6" type="ORF">As57867_019757</name>
    <name evidence="7" type="ORF">ASTE57867_19822</name>
</gene>
<protein>
    <submittedName>
        <fullName evidence="7">Aste57867_19822 protein</fullName>
    </submittedName>
</protein>
<dbReference type="InterPro" id="IPR052032">
    <property type="entry name" value="ATP-dep_AA_Ligase"/>
</dbReference>
<dbReference type="GO" id="GO:0016874">
    <property type="term" value="F:ligase activity"/>
    <property type="evidence" value="ECO:0007669"/>
    <property type="project" value="UniProtKB-KW"/>
</dbReference>
<organism evidence="7 8">
    <name type="scientific">Aphanomyces stellatus</name>
    <dbReference type="NCBI Taxonomy" id="120398"/>
    <lineage>
        <taxon>Eukaryota</taxon>
        <taxon>Sar</taxon>
        <taxon>Stramenopiles</taxon>
        <taxon>Oomycota</taxon>
        <taxon>Saprolegniomycetes</taxon>
        <taxon>Saprolegniales</taxon>
        <taxon>Verrucalvaceae</taxon>
        <taxon>Aphanomyces</taxon>
    </lineage>
</organism>
<dbReference type="AlphaFoldDB" id="A0A485LDI3"/>
<evidence type="ECO:0000313" key="7">
    <source>
        <dbReference type="EMBL" id="VFT96520.1"/>
    </source>
</evidence>
<evidence type="ECO:0000313" key="8">
    <source>
        <dbReference type="Proteomes" id="UP000332933"/>
    </source>
</evidence>
<keyword evidence="3 4" id="KW-0067">ATP-binding</keyword>
<proteinExistence type="predicted"/>
<dbReference type="PROSITE" id="PS50975">
    <property type="entry name" value="ATP_GRASP"/>
    <property type="match status" value="1"/>
</dbReference>
<dbReference type="PANTHER" id="PTHR43585:SF2">
    <property type="entry name" value="ATP-GRASP ENZYME FSQD"/>
    <property type="match status" value="1"/>
</dbReference>
<dbReference type="InterPro" id="IPR011761">
    <property type="entry name" value="ATP-grasp"/>
</dbReference>
<dbReference type="Proteomes" id="UP000332933">
    <property type="component" value="Unassembled WGS sequence"/>
</dbReference>
<dbReference type="OrthoDB" id="434648at2759"/>
<keyword evidence="1" id="KW-0436">Ligase</keyword>
<evidence type="ECO:0000256" key="4">
    <source>
        <dbReference type="PROSITE-ProRule" id="PRU00409"/>
    </source>
</evidence>
<name>A0A485LDI3_9STRA</name>
<dbReference type="GO" id="GO:0005524">
    <property type="term" value="F:ATP binding"/>
    <property type="evidence" value="ECO:0007669"/>
    <property type="project" value="UniProtKB-UniRule"/>
</dbReference>
<evidence type="ECO:0000313" key="6">
    <source>
        <dbReference type="EMBL" id="KAF0688577.1"/>
    </source>
</evidence>
<keyword evidence="2 4" id="KW-0547">Nucleotide-binding</keyword>
<evidence type="ECO:0000256" key="2">
    <source>
        <dbReference type="ARBA" id="ARBA00022741"/>
    </source>
</evidence>
<dbReference type="GO" id="GO:0046872">
    <property type="term" value="F:metal ion binding"/>
    <property type="evidence" value="ECO:0007669"/>
    <property type="project" value="InterPro"/>
</dbReference>
<evidence type="ECO:0000259" key="5">
    <source>
        <dbReference type="PROSITE" id="PS50975"/>
    </source>
</evidence>
<evidence type="ECO:0000256" key="3">
    <source>
        <dbReference type="ARBA" id="ARBA00022840"/>
    </source>
</evidence>
<reference evidence="7 8" key="1">
    <citation type="submission" date="2019-03" db="EMBL/GenBank/DDBJ databases">
        <authorList>
            <person name="Gaulin E."/>
            <person name="Dumas B."/>
        </authorList>
    </citation>
    <scope>NUCLEOTIDE SEQUENCE [LARGE SCALE GENOMIC DNA]</scope>
    <source>
        <strain evidence="7">CBS 568.67</strain>
    </source>
</reference>
<sequence>MCIIAQHAVVVVDPVSTGLHIAREVIQRGYRLIILHSSDIEKPACIANMPADVADHAVAEIHHSGLESTMVALQPFSIVGVLAGCETGVTLADHVSDRLGLATNGAAGAVARRNKYVMGEQIRAAGLRAVKQCNATTFAQAEAFITNELKPSPFEVIVKPVDSAGSDDVFLCKSMDDVHRAFDHIQGHLNQLGLMNMAALVQEYLVGTEYVVDTVSRHGEHKVVAMWEYDKGLANGAPFVYYAVRLVDATSPKHIAMMEYVLKVLDALHIVHGPSHAEVKWVRGEPCLVEVGARCHGNGGYFIRTVDKCIGYNQVTATVDAYFDPAAFAALPAFPRALRAHGCEVNLISHDAGVIETVPGMDSVGKLASYNFSTQKYGAGDVITPTVDVFTMAGSIWLLHENKDTLEQDIKRIRALERRGFWTLKPAAMA</sequence>
<dbReference type="PANTHER" id="PTHR43585">
    <property type="entry name" value="FUMIPYRROLE BIOSYNTHESIS PROTEIN C"/>
    <property type="match status" value="1"/>
</dbReference>
<feature type="domain" description="ATP-grasp" evidence="5">
    <location>
        <begin position="119"/>
        <end position="323"/>
    </location>
</feature>
<dbReference type="NCBIfam" id="NF005543">
    <property type="entry name" value="PRK07206.1"/>
    <property type="match status" value="1"/>
</dbReference>